<keyword evidence="3 7" id="KW-0347">Helicase</keyword>
<dbReference type="Pfam" id="PF13361">
    <property type="entry name" value="UvrD_C"/>
    <property type="match status" value="2"/>
</dbReference>
<organism evidence="7 8">
    <name type="scientific">Maledivibacter halophilus</name>
    <dbReference type="NCBI Taxonomy" id="36842"/>
    <lineage>
        <taxon>Bacteria</taxon>
        <taxon>Bacillati</taxon>
        <taxon>Bacillota</taxon>
        <taxon>Clostridia</taxon>
        <taxon>Peptostreptococcales</taxon>
        <taxon>Caminicellaceae</taxon>
        <taxon>Maledivibacter</taxon>
    </lineage>
</organism>
<dbReference type="InterPro" id="IPR027417">
    <property type="entry name" value="P-loop_NTPase"/>
</dbReference>
<reference evidence="8" key="1">
    <citation type="submission" date="2017-02" db="EMBL/GenBank/DDBJ databases">
        <authorList>
            <person name="Varghese N."/>
            <person name="Submissions S."/>
        </authorList>
    </citation>
    <scope>NUCLEOTIDE SEQUENCE [LARGE SCALE GENOMIC DNA]</scope>
    <source>
        <strain evidence="8">M1</strain>
    </source>
</reference>
<protein>
    <submittedName>
        <fullName evidence="7">Superfamily I DNA and RNA helicases</fullName>
    </submittedName>
</protein>
<sequence length="645" mass="75094">MATMIPENISGLSSVTAGEKRVFKLFKELLPDDYIVWYELRVEKRHPDFIIVGPDLGLVVIEVKDWQVGSIVSADKNNYDLKTDIGITINPQKQARKYMWEIINKLKKDSKLIGQSGKSKGQQLIFNYGHGVIFTRIARKSFEKHGLTETIDKEVVIFQDDIKNIEDNKDSNLLKEKIISILPFYFKDNVLKNEHIARIRGNIFKEVKLESDNDTVFKVMNLKQEQYAKGLGYGHRVIRGVAGSGKTIVLTCRAKYLSEVHLDWKILMLCYNTSLAAYLRKIVDTKSHNNIEIKHFHNWINEIFKKVDMESGIYQDEKITNNIFNITDEKLNTLDKYDAILIDEGQDLEEEWLRFIVKMLRNPEHSHLVLASDGAQNLYSRKYTLKSVGIKAKGRTIIMRENYRNTKEILEFSHRFITDDKIHKSFDKEDNDFFIDPKSSLRNGPDPRLIKCSDFHEEINVIANQIKELKALGVDYRDICILYFYGKQLGIIESKMLSNNIYYFPICKSAKNKKMFNYDQDRVKISTIHSAKGLDFKYVFICGIYKGLSKRYNESKKLIYVGMTRAREELRITYSIDSDITRNIIEIAPKTNLELKILKKRLEKDNFKKSQEEAAISKEVEVNKEIQKPKPKRKSILGRIMSIFK</sequence>
<feature type="domain" description="UvrD-like helicase C-terminal" evidence="6">
    <location>
        <begin position="398"/>
        <end position="504"/>
    </location>
</feature>
<gene>
    <name evidence="7" type="ORF">SAMN02194393_05165</name>
</gene>
<accession>A0A1T5MQE3</accession>
<dbReference type="Pfam" id="PF08378">
    <property type="entry name" value="NERD"/>
    <property type="match status" value="1"/>
</dbReference>
<dbReference type="GO" id="GO:0016787">
    <property type="term" value="F:hydrolase activity"/>
    <property type="evidence" value="ECO:0007669"/>
    <property type="project" value="UniProtKB-KW"/>
</dbReference>
<dbReference type="GO" id="GO:0005829">
    <property type="term" value="C:cytosol"/>
    <property type="evidence" value="ECO:0007669"/>
    <property type="project" value="TreeGrafter"/>
</dbReference>
<dbReference type="GO" id="GO:0000725">
    <property type="term" value="P:recombinational repair"/>
    <property type="evidence" value="ECO:0007669"/>
    <property type="project" value="TreeGrafter"/>
</dbReference>
<dbReference type="GO" id="GO:0043138">
    <property type="term" value="F:3'-5' DNA helicase activity"/>
    <property type="evidence" value="ECO:0007669"/>
    <property type="project" value="TreeGrafter"/>
</dbReference>
<dbReference type="GO" id="GO:0005524">
    <property type="term" value="F:ATP binding"/>
    <property type="evidence" value="ECO:0007669"/>
    <property type="project" value="UniProtKB-KW"/>
</dbReference>
<dbReference type="PANTHER" id="PTHR11070:SF45">
    <property type="entry name" value="DNA 3'-5' HELICASE"/>
    <property type="match status" value="1"/>
</dbReference>
<name>A0A1T5MQE3_9FIRM</name>
<dbReference type="InterPro" id="IPR011528">
    <property type="entry name" value="NERD"/>
</dbReference>
<dbReference type="Pfam" id="PF13245">
    <property type="entry name" value="AAA_19"/>
    <property type="match status" value="1"/>
</dbReference>
<dbReference type="Proteomes" id="UP000190285">
    <property type="component" value="Unassembled WGS sequence"/>
</dbReference>
<keyword evidence="8" id="KW-1185">Reference proteome</keyword>
<dbReference type="GO" id="GO:0003677">
    <property type="term" value="F:DNA binding"/>
    <property type="evidence" value="ECO:0007669"/>
    <property type="project" value="InterPro"/>
</dbReference>
<dbReference type="PANTHER" id="PTHR11070">
    <property type="entry name" value="UVRD / RECB / PCRA DNA HELICASE FAMILY MEMBER"/>
    <property type="match status" value="1"/>
</dbReference>
<evidence type="ECO:0000259" key="5">
    <source>
        <dbReference type="Pfam" id="PF08378"/>
    </source>
</evidence>
<evidence type="ECO:0000256" key="1">
    <source>
        <dbReference type="ARBA" id="ARBA00022741"/>
    </source>
</evidence>
<dbReference type="EMBL" id="FUZT01000022">
    <property type="protein sequence ID" value="SKC90446.1"/>
    <property type="molecule type" value="Genomic_DNA"/>
</dbReference>
<evidence type="ECO:0000313" key="7">
    <source>
        <dbReference type="EMBL" id="SKC90446.1"/>
    </source>
</evidence>
<keyword evidence="2" id="KW-0378">Hydrolase</keyword>
<keyword evidence="4" id="KW-0067">ATP-binding</keyword>
<feature type="domain" description="NERD" evidence="5">
    <location>
        <begin position="17"/>
        <end position="107"/>
    </location>
</feature>
<evidence type="ECO:0000256" key="2">
    <source>
        <dbReference type="ARBA" id="ARBA00022801"/>
    </source>
</evidence>
<dbReference type="AlphaFoldDB" id="A0A1T5MQE3"/>
<proteinExistence type="predicted"/>
<dbReference type="STRING" id="36842.SAMN02194393_05165"/>
<evidence type="ECO:0000313" key="8">
    <source>
        <dbReference type="Proteomes" id="UP000190285"/>
    </source>
</evidence>
<dbReference type="SUPFAM" id="SSF52540">
    <property type="entry name" value="P-loop containing nucleoside triphosphate hydrolases"/>
    <property type="match status" value="1"/>
</dbReference>
<evidence type="ECO:0000256" key="4">
    <source>
        <dbReference type="ARBA" id="ARBA00022840"/>
    </source>
</evidence>
<evidence type="ECO:0000259" key="6">
    <source>
        <dbReference type="Pfam" id="PF13361"/>
    </source>
</evidence>
<feature type="domain" description="UvrD-like helicase C-terminal" evidence="6">
    <location>
        <begin position="517"/>
        <end position="575"/>
    </location>
</feature>
<dbReference type="InterPro" id="IPR000212">
    <property type="entry name" value="DNA_helicase_UvrD/REP"/>
</dbReference>
<dbReference type="CDD" id="cd18807">
    <property type="entry name" value="SF1_C_UvrD"/>
    <property type="match status" value="1"/>
</dbReference>
<dbReference type="Gene3D" id="3.40.50.300">
    <property type="entry name" value="P-loop containing nucleotide triphosphate hydrolases"/>
    <property type="match status" value="2"/>
</dbReference>
<keyword evidence="1" id="KW-0547">Nucleotide-binding</keyword>
<dbReference type="OrthoDB" id="9787585at2"/>
<dbReference type="InterPro" id="IPR014017">
    <property type="entry name" value="DNA_helicase_UvrD-like_C"/>
</dbReference>
<evidence type="ECO:0000256" key="3">
    <source>
        <dbReference type="ARBA" id="ARBA00022806"/>
    </source>
</evidence>